<sequence>MLKIIPDGFFFDFLSKAKAAGSVSLLVVLASVAIVAFMGLNYGIDFKGGTDMILKFEKPLDSDTVRAAAAEAGFPDANVQEFGSSGTQFLVQTSAIAIVDQAKIESLRPELAKVGTLKNLVWSDENPERMDLTFDGEVSNEAISAALAPLVGPVEVEIDTTGAEKRQIVRFEDLQSKVTEGFAKALPDTFNPVGGIERLETVGPRVGKQLRDSGVLSLVVALFLILAYIAFRFDLRYAPGAVLALAHDVAISVGVFSLIQMEITLPTIAALLTVVGYSLNDTIVVFDRIREALADRGENEIEYTINQAISDTLSRTIMTSLTTLVAVGAIFVFGAGLIKDFAFALIVGIIVGTYSSVFVASPAMLFMHRYLATRRELKARTESVA</sequence>
<proteinExistence type="inferred from homology"/>
<evidence type="ECO:0000256" key="5">
    <source>
        <dbReference type="ARBA" id="ARBA00022927"/>
    </source>
</evidence>
<dbReference type="Proteomes" id="UP000321595">
    <property type="component" value="Chromosome"/>
</dbReference>
<dbReference type="GO" id="GO:0015450">
    <property type="term" value="F:protein-transporting ATPase activity"/>
    <property type="evidence" value="ECO:0007669"/>
    <property type="project" value="InterPro"/>
</dbReference>
<dbReference type="SUPFAM" id="SSF82866">
    <property type="entry name" value="Multidrug efflux transporter AcrB transmembrane domain"/>
    <property type="match status" value="1"/>
</dbReference>
<dbReference type="AlphaFoldDB" id="A0A5B8XJZ3"/>
<keyword evidence="6 9" id="KW-1133">Transmembrane helix</keyword>
<dbReference type="RefSeq" id="WP_146957266.1">
    <property type="nucleotide sequence ID" value="NZ_CP042467.1"/>
</dbReference>
<gene>
    <name evidence="9 11" type="primary">secF</name>
    <name evidence="11" type="ORF">FRD01_02310</name>
</gene>
<evidence type="ECO:0000313" key="11">
    <source>
        <dbReference type="EMBL" id="QED26110.1"/>
    </source>
</evidence>
<evidence type="ECO:0000256" key="2">
    <source>
        <dbReference type="ARBA" id="ARBA00022448"/>
    </source>
</evidence>
<dbReference type="GO" id="GO:0043952">
    <property type="term" value="P:protein transport by the Sec complex"/>
    <property type="evidence" value="ECO:0007669"/>
    <property type="project" value="UniProtKB-UniRule"/>
</dbReference>
<dbReference type="OrthoDB" id="9774769at2"/>
<keyword evidence="4 9" id="KW-0812">Transmembrane</keyword>
<comment type="caution">
    <text evidence="9">Lacks conserved residue(s) required for the propagation of feature annotation.</text>
</comment>
<evidence type="ECO:0000256" key="6">
    <source>
        <dbReference type="ARBA" id="ARBA00022989"/>
    </source>
</evidence>
<accession>A0A5B8XJZ3</accession>
<dbReference type="Pfam" id="PF02355">
    <property type="entry name" value="SecD_SecF_C"/>
    <property type="match status" value="1"/>
</dbReference>
<keyword evidence="12" id="KW-1185">Reference proteome</keyword>
<feature type="transmembrane region" description="Helical" evidence="9">
    <location>
        <begin position="317"/>
        <end position="338"/>
    </location>
</feature>
<dbReference type="PRINTS" id="PR01755">
    <property type="entry name" value="SECFTRNLCASE"/>
</dbReference>
<dbReference type="Pfam" id="PF07549">
    <property type="entry name" value="Sec_GG"/>
    <property type="match status" value="1"/>
</dbReference>
<dbReference type="GO" id="GO:0006605">
    <property type="term" value="P:protein targeting"/>
    <property type="evidence" value="ECO:0007669"/>
    <property type="project" value="UniProtKB-UniRule"/>
</dbReference>
<protein>
    <recommendedName>
        <fullName evidence="9">Protein-export membrane protein SecF</fullName>
    </recommendedName>
</protein>
<keyword evidence="3 9" id="KW-1003">Cell membrane</keyword>
<dbReference type="NCBIfam" id="TIGR00916">
    <property type="entry name" value="2A0604s01"/>
    <property type="match status" value="1"/>
</dbReference>
<keyword evidence="5 9" id="KW-0653">Protein transport</keyword>
<dbReference type="InterPro" id="IPR022813">
    <property type="entry name" value="SecD/SecF_arch_bac"/>
</dbReference>
<evidence type="ECO:0000256" key="4">
    <source>
        <dbReference type="ARBA" id="ARBA00022692"/>
    </source>
</evidence>
<comment type="subunit">
    <text evidence="9">Forms a complex with SecD. Part of the essential Sec protein translocation apparatus which comprises SecA, SecYEG and auxiliary proteins SecDF. Other proteins may also be involved.</text>
</comment>
<dbReference type="PANTHER" id="PTHR30081">
    <property type="entry name" value="PROTEIN-EXPORT MEMBRANE PROTEIN SEC"/>
    <property type="match status" value="1"/>
</dbReference>
<dbReference type="InterPro" id="IPR005665">
    <property type="entry name" value="SecF_bac"/>
</dbReference>
<keyword evidence="2 9" id="KW-0813">Transport</keyword>
<dbReference type="GO" id="GO:0065002">
    <property type="term" value="P:intracellular protein transmembrane transport"/>
    <property type="evidence" value="ECO:0007669"/>
    <property type="project" value="UniProtKB-UniRule"/>
</dbReference>
<dbReference type="HAMAP" id="MF_01464_B">
    <property type="entry name" value="SecF_B"/>
    <property type="match status" value="1"/>
</dbReference>
<dbReference type="InterPro" id="IPR048634">
    <property type="entry name" value="SecD_SecF_C"/>
</dbReference>
<dbReference type="InterPro" id="IPR022645">
    <property type="entry name" value="SecD/SecF_bac"/>
</dbReference>
<keyword evidence="8 9" id="KW-0472">Membrane</keyword>
<organism evidence="11 12">
    <name type="scientific">Microvenator marinus</name>
    <dbReference type="NCBI Taxonomy" id="2600177"/>
    <lineage>
        <taxon>Bacteria</taxon>
        <taxon>Deltaproteobacteria</taxon>
        <taxon>Bradymonadales</taxon>
        <taxon>Microvenatoraceae</taxon>
        <taxon>Microvenator</taxon>
    </lineage>
</organism>
<comment type="subcellular location">
    <subcellularLocation>
        <location evidence="1 9">Cell membrane</location>
        <topology evidence="1 9">Multi-pass membrane protein</topology>
    </subcellularLocation>
</comment>
<evidence type="ECO:0000256" key="3">
    <source>
        <dbReference type="ARBA" id="ARBA00022475"/>
    </source>
</evidence>
<dbReference type="PANTHER" id="PTHR30081:SF8">
    <property type="entry name" value="PROTEIN TRANSLOCASE SUBUNIT SECF"/>
    <property type="match status" value="1"/>
</dbReference>
<feature type="transmembrane region" description="Helical" evidence="9">
    <location>
        <begin position="214"/>
        <end position="231"/>
    </location>
</feature>
<feature type="domain" description="Protein export membrane protein SecD/SecF C-terminal" evidence="10">
    <location>
        <begin position="196"/>
        <end position="368"/>
    </location>
</feature>
<dbReference type="NCBIfam" id="TIGR00966">
    <property type="entry name" value="transloc_SecF"/>
    <property type="match status" value="1"/>
</dbReference>
<evidence type="ECO:0000256" key="7">
    <source>
        <dbReference type="ARBA" id="ARBA00023010"/>
    </source>
</evidence>
<evidence type="ECO:0000313" key="12">
    <source>
        <dbReference type="Proteomes" id="UP000321595"/>
    </source>
</evidence>
<evidence type="ECO:0000256" key="8">
    <source>
        <dbReference type="ARBA" id="ARBA00023136"/>
    </source>
</evidence>
<evidence type="ECO:0000259" key="10">
    <source>
        <dbReference type="Pfam" id="PF02355"/>
    </source>
</evidence>
<name>A0A5B8XJZ3_9DELT</name>
<dbReference type="Gene3D" id="1.20.1640.10">
    <property type="entry name" value="Multidrug efflux transporter AcrB transmembrane domain"/>
    <property type="match status" value="1"/>
</dbReference>
<evidence type="ECO:0000256" key="1">
    <source>
        <dbReference type="ARBA" id="ARBA00004651"/>
    </source>
</evidence>
<dbReference type="InterPro" id="IPR022646">
    <property type="entry name" value="SecD/SecF_CS"/>
</dbReference>
<feature type="transmembrane region" description="Helical" evidence="9">
    <location>
        <begin position="20"/>
        <end position="44"/>
    </location>
</feature>
<dbReference type="EMBL" id="CP042467">
    <property type="protein sequence ID" value="QED26110.1"/>
    <property type="molecule type" value="Genomic_DNA"/>
</dbReference>
<comment type="similarity">
    <text evidence="9">Belongs to the SecD/SecF family. SecF subfamily.</text>
</comment>
<evidence type="ECO:0000256" key="9">
    <source>
        <dbReference type="HAMAP-Rule" id="MF_01464"/>
    </source>
</evidence>
<feature type="transmembrane region" description="Helical" evidence="9">
    <location>
        <begin position="344"/>
        <end position="367"/>
    </location>
</feature>
<keyword evidence="7 9" id="KW-0811">Translocation</keyword>
<dbReference type="InterPro" id="IPR055344">
    <property type="entry name" value="SecD_SecF_C_bact"/>
</dbReference>
<dbReference type="GO" id="GO:0005886">
    <property type="term" value="C:plasma membrane"/>
    <property type="evidence" value="ECO:0007669"/>
    <property type="project" value="UniProtKB-SubCell"/>
</dbReference>
<comment type="function">
    <text evidence="9">Part of the Sec protein translocase complex. Interacts with the SecYEG preprotein conducting channel. SecDF uses the proton motive force (PMF) to complete protein translocation after the ATP-dependent function of SecA.</text>
</comment>
<reference evidence="11 12" key="1">
    <citation type="submission" date="2019-08" db="EMBL/GenBank/DDBJ databases">
        <authorList>
            <person name="Liang Q."/>
        </authorList>
    </citation>
    <scope>NUCLEOTIDE SEQUENCE [LARGE SCALE GENOMIC DNA]</scope>
    <source>
        <strain evidence="11 12">V1718</strain>
    </source>
</reference>
<dbReference type="KEGG" id="bbae:FRD01_02310"/>